<evidence type="ECO:0000313" key="2">
    <source>
        <dbReference type="EMBL" id="QOK99584.1"/>
    </source>
</evidence>
<dbReference type="Proteomes" id="UP000310553">
    <property type="component" value="Plasmid pUW386"/>
</dbReference>
<dbReference type="AlphaFoldDB" id="A0AA92QE50"/>
<dbReference type="EMBL" id="CP039340">
    <property type="protein sequence ID" value="QCX51966.1"/>
    <property type="molecule type" value="Genomic_DNA"/>
</dbReference>
<evidence type="ECO:0000313" key="3">
    <source>
        <dbReference type="Proteomes" id="UP000310553"/>
    </source>
</evidence>
<organism evidence="2 4">
    <name type="scientific">Ralstonia solanacearum</name>
    <name type="common">Pseudomonas solanacearum</name>
    <dbReference type="NCBI Taxonomy" id="305"/>
    <lineage>
        <taxon>Bacteria</taxon>
        <taxon>Pseudomonadati</taxon>
        <taxon>Pseudomonadota</taxon>
        <taxon>Betaproteobacteria</taxon>
        <taxon>Burkholderiales</taxon>
        <taxon>Burkholderiaceae</taxon>
        <taxon>Ralstonia</taxon>
        <taxon>Ralstonia solanacearum species complex</taxon>
    </lineage>
</organism>
<dbReference type="Proteomes" id="UP000593970">
    <property type="component" value="Plasmid pUW774mp"/>
</dbReference>
<reference evidence="2" key="2">
    <citation type="submission" date="2020-04" db="EMBL/GenBank/DDBJ databases">
        <title>Ralstonia pseudosolanacearum UW576, UW763, UW773, and UW774.</title>
        <authorList>
            <person name="Steidl O."/>
            <person name="Truchon A."/>
            <person name="Allen C."/>
        </authorList>
    </citation>
    <scope>NUCLEOTIDE SEQUENCE</scope>
    <source>
        <strain evidence="2">RUN2474</strain>
        <plasmid evidence="2">pUW774mp</plasmid>
    </source>
</reference>
<evidence type="ECO:0000313" key="4">
    <source>
        <dbReference type="Proteomes" id="UP000593970"/>
    </source>
</evidence>
<keyword evidence="2" id="KW-0614">Plasmid</keyword>
<reference evidence="4" key="3">
    <citation type="submission" date="2020-04" db="EMBL/GenBank/DDBJ databases">
        <title>Ralstonia solanacearum UW576, UW763, UW773, and UW774.</title>
        <authorList>
            <person name="Steidl O."/>
            <person name="Truchon A."/>
            <person name="Allen C."/>
        </authorList>
    </citation>
    <scope>NUCLEOTIDE SEQUENCE [LARGE SCALE GENOMIC DNA]</scope>
    <source>
        <strain evidence="4">UW774</strain>
        <plasmid evidence="4">pUW774mp</plasmid>
    </source>
</reference>
<geneLocation type="plasmid" evidence="2 4">
    <name>pUW774mp</name>
</geneLocation>
<proteinExistence type="predicted"/>
<gene>
    <name evidence="1" type="ORF">E7Z57_23640</name>
    <name evidence="2" type="ORF">HF909_25190</name>
</gene>
<sequence>MTDPLERLEAALGGKLERNDSRVVPGATAIEGVEIVYFSDDGKNNFRKQFKNLTMFANPPQATSGGVNERGCKITTPNGVLFHAIGYHGDVDGWRKDIEAGARGLQILLGMIDGDRFVVKDGESFQLSDCKIEFS</sequence>
<protein>
    <submittedName>
        <fullName evidence="2">Uncharacterized protein</fullName>
    </submittedName>
</protein>
<evidence type="ECO:0000313" key="1">
    <source>
        <dbReference type="EMBL" id="QCX51966.1"/>
    </source>
</evidence>
<dbReference type="EMBL" id="CP051170">
    <property type="protein sequence ID" value="QOK99584.1"/>
    <property type="molecule type" value="Genomic_DNA"/>
</dbReference>
<geneLocation type="plasmid" evidence="1">
    <name>pUW386</name>
</geneLocation>
<accession>A0AA92QE50</accession>
<name>A0AA92QE50_RALSL</name>
<reference evidence="1 3" key="1">
    <citation type="submission" date="2019-04" db="EMBL/GenBank/DDBJ databases">
        <title>Complete Genome of UW386 and Higher Quality Genome of UW700.</title>
        <authorList>
            <person name="Jacobs J."/>
            <person name="Perez A."/>
            <person name="Steidl O."/>
            <person name="Allen C."/>
        </authorList>
    </citation>
    <scope>NUCLEOTIDE SEQUENCE [LARGE SCALE GENOMIC DNA]</scope>
    <source>
        <strain evidence="1 3">UW386</strain>
        <plasmid evidence="1">pUW386</plasmid>
        <plasmid evidence="3">puw386</plasmid>
    </source>
</reference>
<geneLocation type="plasmid" evidence="3">
    <name>puw386</name>
</geneLocation>